<dbReference type="PROSITE" id="PS50186">
    <property type="entry name" value="DEP"/>
    <property type="match status" value="1"/>
</dbReference>
<dbReference type="Gene3D" id="1.20.1070.10">
    <property type="entry name" value="Rhodopsin 7-helix transmembrane proteins"/>
    <property type="match status" value="1"/>
</dbReference>
<feature type="transmembrane region" description="Helical" evidence="6">
    <location>
        <begin position="964"/>
        <end position="986"/>
    </location>
</feature>
<feature type="transmembrane region" description="Helical" evidence="6">
    <location>
        <begin position="605"/>
        <end position="637"/>
    </location>
</feature>
<dbReference type="OMA" id="ECFRCAC"/>
<dbReference type="SUPFAM" id="SSF46785">
    <property type="entry name" value="Winged helix' DNA-binding domain"/>
    <property type="match status" value="1"/>
</dbReference>
<feature type="transmembrane region" description="Helical" evidence="6">
    <location>
        <begin position="279"/>
        <end position="300"/>
    </location>
</feature>
<feature type="chain" id="PRO_5034845791" evidence="7">
    <location>
        <begin position="27"/>
        <end position="1109"/>
    </location>
</feature>
<sequence length="1109" mass="122831">MLRPMSRFLPACLMVIILSLTGLCLSTYFSSNYNGHGHVTVLKTALCKGVFHYGFMSLPMACYELIDRPTSGGSEGIFVNGILISKEYSQPEYLTDNATLNPNDEKSLKAIYHNKSMTSRGIVRAMAETTLELPDSGSSEADQDSSVDFSNLYIAVIQCFAIILCGYVAGRSNIISQTEAKGLNTFVSYFSLPALIFLSLAKLDFSSVNWLFLCSICLAKSVVFVLVAIITLLVHRPTDFSKAGLYAIFCTQSNDFALGYPIVKALYGVTHPDYPSYLYLLAPISLVFLNPVGFVLMEAGKNIKAAQRNKRSSTANRPANSLDSDNISCSSDATSSTTTTTTSSEQPLEISNVIRETRNMRSSFKKFQFLRKTIQGILLNPVVTMSILGIVCNVLFKHHLPQLLEGTLSVLGQAFSASALFALGVRMVGQVAALRGSSLVVPGILIAVKTLMLPLVCREFVSLLKPGGDNLNVTKDYGNYGFLYGTFPTAPSVFVFASHYNIQPDLMASSMVAVTFLSAPLMLVSAKMVALVHINPLYYVSELETFLLQVSLVGLIASLWVVVVFLLCRKWRQVPHCITLCLAASQCIASLGALLWSVLDCTQTWQLYLQFCLVTFGVFSSRFFTALLAATLFLLRWRSLSFVLSLRPVLLVIGWGVPGVLVLVLVMVVQREMDLADKQDLNFQYGTTQAVVALLLLWFTLFTTIVCLILQQRQQKRYEPYSSLADAQSPEDVAPLNRQAPGDDEGIGHTVSDGSDVEVTSSDSDSLFSPTHELRPASGGSKHHRLSPRSHSLLKPRSFATASNKDEDIPATNSWEDTNQSCKVLIGEDPESELHIPDGQVHSMSGAETETIRRHPVDVVTSNADSHSYSENISAGPTNIHEAPSGDSLYRQYQPHTTRLTIPQESSILRDRDDEFQMMRHVVLLLFLCGSMIVGFGLCLWTLVSDDVSGVYIEMVFLDAVLNYGQGLITAAIFGLDSTLIVLPLMRWYRRVRYGTSTVQLPPLSEVSAEHLQICEQFTRYHMDQCCRDIVRNRQWRLQKLKSVFAGQELVDWLLMVGLSNDRTHAVRYGRALLTGRVIHHINDAHHFHDQPLFYSFCHTSRNAAHHLE</sequence>
<feature type="transmembrane region" description="Helical" evidence="6">
    <location>
        <begin position="408"/>
        <end position="428"/>
    </location>
</feature>
<feature type="compositionally biased region" description="Polar residues" evidence="5">
    <location>
        <begin position="312"/>
        <end position="327"/>
    </location>
</feature>
<evidence type="ECO:0000313" key="9">
    <source>
        <dbReference type="Proteomes" id="UP000694843"/>
    </source>
</evidence>
<dbReference type="PANTHER" id="PTHR22829">
    <property type="entry name" value="DEP DOMAIN PROTEIN"/>
    <property type="match status" value="1"/>
</dbReference>
<reference evidence="10" key="1">
    <citation type="submission" date="2025-08" db="UniProtKB">
        <authorList>
            <consortium name="RefSeq"/>
        </authorList>
    </citation>
    <scope>IDENTIFICATION</scope>
    <source>
        <tissue evidence="10">Whole organism</tissue>
    </source>
</reference>
<dbReference type="RefSeq" id="XP_018027318.1">
    <property type="nucleotide sequence ID" value="XM_018171829.2"/>
</dbReference>
<dbReference type="PANTHER" id="PTHR22829:SF5">
    <property type="entry name" value="INTEGRAL MEMBRANE PROTEIN GPR155"/>
    <property type="match status" value="1"/>
</dbReference>
<organism evidence="9 10">
    <name type="scientific">Hyalella azteca</name>
    <name type="common">Amphipod</name>
    <dbReference type="NCBI Taxonomy" id="294128"/>
    <lineage>
        <taxon>Eukaryota</taxon>
        <taxon>Metazoa</taxon>
        <taxon>Ecdysozoa</taxon>
        <taxon>Arthropoda</taxon>
        <taxon>Crustacea</taxon>
        <taxon>Multicrustacea</taxon>
        <taxon>Malacostraca</taxon>
        <taxon>Eumalacostraca</taxon>
        <taxon>Peracarida</taxon>
        <taxon>Amphipoda</taxon>
        <taxon>Senticaudata</taxon>
        <taxon>Talitrida</taxon>
        <taxon>Talitroidea</taxon>
        <taxon>Hyalellidae</taxon>
        <taxon>Hyalella</taxon>
    </lineage>
</organism>
<feature type="domain" description="DEP" evidence="8">
    <location>
        <begin position="1031"/>
        <end position="1099"/>
    </location>
</feature>
<dbReference type="InterPro" id="IPR036390">
    <property type="entry name" value="WH_DNA-bd_sf"/>
</dbReference>
<dbReference type="Pfam" id="PF00610">
    <property type="entry name" value="DEP"/>
    <property type="match status" value="1"/>
</dbReference>
<evidence type="ECO:0000313" key="10">
    <source>
        <dbReference type="RefSeq" id="XP_018027318.1"/>
    </source>
</evidence>
<feature type="transmembrane region" description="Helical" evidence="6">
    <location>
        <begin position="207"/>
        <end position="233"/>
    </location>
</feature>
<proteinExistence type="predicted"/>
<feature type="signal peptide" evidence="7">
    <location>
        <begin position="1"/>
        <end position="26"/>
    </location>
</feature>
<feature type="transmembrane region" description="Helical" evidence="6">
    <location>
        <begin position="245"/>
        <end position="267"/>
    </location>
</feature>
<dbReference type="Proteomes" id="UP000694843">
    <property type="component" value="Unplaced"/>
</dbReference>
<keyword evidence="4 6" id="KW-0472">Membrane</keyword>
<dbReference type="InterPro" id="IPR036388">
    <property type="entry name" value="WH-like_DNA-bd_sf"/>
</dbReference>
<evidence type="ECO:0000256" key="6">
    <source>
        <dbReference type="SAM" id="Phobius"/>
    </source>
</evidence>
<keyword evidence="7" id="KW-0732">Signal</keyword>
<feature type="transmembrane region" description="Helical" evidence="6">
    <location>
        <begin position="152"/>
        <end position="170"/>
    </location>
</feature>
<dbReference type="InterPro" id="IPR000591">
    <property type="entry name" value="DEP_dom"/>
</dbReference>
<feature type="transmembrane region" description="Helical" evidence="6">
    <location>
        <begin position="580"/>
        <end position="599"/>
    </location>
</feature>
<feature type="transmembrane region" description="Helical" evidence="6">
    <location>
        <begin position="546"/>
        <end position="568"/>
    </location>
</feature>
<protein>
    <submittedName>
        <fullName evidence="10">Integral membrane protein GPR155</fullName>
    </submittedName>
</protein>
<gene>
    <name evidence="10" type="primary">LOC108682625</name>
</gene>
<dbReference type="GO" id="GO:0016020">
    <property type="term" value="C:membrane"/>
    <property type="evidence" value="ECO:0007669"/>
    <property type="project" value="UniProtKB-SubCell"/>
</dbReference>
<dbReference type="Gene3D" id="1.10.10.10">
    <property type="entry name" value="Winged helix-like DNA-binding domain superfamily/Winged helix DNA-binding domain"/>
    <property type="match status" value="1"/>
</dbReference>
<feature type="compositionally biased region" description="Low complexity" evidence="5">
    <location>
        <begin position="328"/>
        <end position="344"/>
    </location>
</feature>
<feature type="compositionally biased region" description="Basic residues" evidence="5">
    <location>
        <begin position="781"/>
        <end position="794"/>
    </location>
</feature>
<comment type="subcellular location">
    <subcellularLocation>
        <location evidence="1">Membrane</location>
        <topology evidence="1">Multi-pass membrane protein</topology>
    </subcellularLocation>
</comment>
<dbReference type="AlphaFoldDB" id="A0A8B7PMB2"/>
<dbReference type="GO" id="GO:0030514">
    <property type="term" value="P:negative regulation of BMP signaling pathway"/>
    <property type="evidence" value="ECO:0007669"/>
    <property type="project" value="TreeGrafter"/>
</dbReference>
<feature type="transmembrane region" description="Helical" evidence="6">
    <location>
        <begin position="922"/>
        <end position="944"/>
    </location>
</feature>
<keyword evidence="9" id="KW-1185">Reference proteome</keyword>
<dbReference type="InterPro" id="IPR051832">
    <property type="entry name" value="mTOR-Rac_regulators"/>
</dbReference>
<dbReference type="SUPFAM" id="SSF81321">
    <property type="entry name" value="Family A G protein-coupled receptor-like"/>
    <property type="match status" value="1"/>
</dbReference>
<dbReference type="Pfam" id="PF03547">
    <property type="entry name" value="Mem_trans"/>
    <property type="match status" value="1"/>
</dbReference>
<feature type="region of interest" description="Disordered" evidence="5">
    <location>
        <begin position="721"/>
        <end position="815"/>
    </location>
</feature>
<feature type="transmembrane region" description="Helical" evidence="6">
    <location>
        <begin position="440"/>
        <end position="461"/>
    </location>
</feature>
<feature type="transmembrane region" description="Helical" evidence="6">
    <location>
        <begin position="512"/>
        <end position="534"/>
    </location>
</feature>
<evidence type="ECO:0000259" key="8">
    <source>
        <dbReference type="PROSITE" id="PS50186"/>
    </source>
</evidence>
<dbReference type="CTD" id="39965"/>
<evidence type="ECO:0000256" key="4">
    <source>
        <dbReference type="ARBA" id="ARBA00023136"/>
    </source>
</evidence>
<evidence type="ECO:0000256" key="5">
    <source>
        <dbReference type="SAM" id="MobiDB-lite"/>
    </source>
</evidence>
<feature type="transmembrane region" description="Helical" evidence="6">
    <location>
        <begin position="377"/>
        <end position="396"/>
    </location>
</feature>
<evidence type="ECO:0000256" key="3">
    <source>
        <dbReference type="ARBA" id="ARBA00022989"/>
    </source>
</evidence>
<feature type="transmembrane region" description="Helical" evidence="6">
    <location>
        <begin position="690"/>
        <end position="710"/>
    </location>
</feature>
<feature type="region of interest" description="Disordered" evidence="5">
    <location>
        <begin position="307"/>
        <end position="347"/>
    </location>
</feature>
<keyword evidence="3 6" id="KW-1133">Transmembrane helix</keyword>
<dbReference type="KEGG" id="hazt:108682625"/>
<keyword evidence="2 6" id="KW-0812">Transmembrane</keyword>
<dbReference type="OrthoDB" id="2133778at2759"/>
<accession>A0A8B7PMB2</accession>
<dbReference type="GO" id="GO:0035556">
    <property type="term" value="P:intracellular signal transduction"/>
    <property type="evidence" value="ECO:0007669"/>
    <property type="project" value="InterPro"/>
</dbReference>
<name>A0A8B7PMB2_HYAAZ</name>
<feature type="compositionally biased region" description="Low complexity" evidence="5">
    <location>
        <begin position="751"/>
        <end position="766"/>
    </location>
</feature>
<dbReference type="GO" id="GO:0055085">
    <property type="term" value="P:transmembrane transport"/>
    <property type="evidence" value="ECO:0007669"/>
    <property type="project" value="InterPro"/>
</dbReference>
<evidence type="ECO:0000256" key="2">
    <source>
        <dbReference type="ARBA" id="ARBA00022692"/>
    </source>
</evidence>
<evidence type="ECO:0000256" key="1">
    <source>
        <dbReference type="ARBA" id="ARBA00004141"/>
    </source>
</evidence>
<feature type="transmembrane region" description="Helical" evidence="6">
    <location>
        <begin position="182"/>
        <end position="201"/>
    </location>
</feature>
<feature type="transmembrane region" description="Helical" evidence="6">
    <location>
        <begin position="481"/>
        <end position="500"/>
    </location>
</feature>
<feature type="transmembrane region" description="Helical" evidence="6">
    <location>
        <begin position="649"/>
        <end position="670"/>
    </location>
</feature>
<dbReference type="InterPro" id="IPR004776">
    <property type="entry name" value="Mem_transp_PIN-like"/>
</dbReference>
<dbReference type="SMART" id="SM00049">
    <property type="entry name" value="DEP"/>
    <property type="match status" value="1"/>
</dbReference>
<evidence type="ECO:0000256" key="7">
    <source>
        <dbReference type="SAM" id="SignalP"/>
    </source>
</evidence>
<dbReference type="GeneID" id="108682625"/>